<organism evidence="14 15">
    <name type="scientific">Streptococcus saliviloxodontae</name>
    <dbReference type="NCBI Taxonomy" id="1349416"/>
    <lineage>
        <taxon>Bacteria</taxon>
        <taxon>Bacillati</taxon>
        <taxon>Bacillota</taxon>
        <taxon>Bacilli</taxon>
        <taxon>Lactobacillales</taxon>
        <taxon>Streptococcaceae</taxon>
        <taxon>Streptococcus</taxon>
    </lineage>
</organism>
<accession>A0ABS2PN54</accession>
<evidence type="ECO:0000256" key="2">
    <source>
        <dbReference type="ARBA" id="ARBA00007379"/>
    </source>
</evidence>
<sequence>MIRNFFRHLANSFKNLFRNGWMSFAAISMVAVTLTLVGIFAAGLLNIERIASGIENNIQVNVYLDPSSQDNSETTTDPAGQTIANSSYHAIFNQIKALDGVDSLVFSSKDEQLAQLQKTMGDDWKLFSDDSNPLSDAYIVKTKEPKDVKKVAKAIQKIEGVDSVEYGGTDSDNIMAIASKVRLWGLVATGILVLVAIFLISNTIRMTIFSRSRDIEIMRLVGAKNSYIRGPFFYEGAWVGLIGSILPSAVIYFGYHWVYDNYNPSLLTEGLSLYDITIFLPVIIGAIVIIGIVIGSLGAILSMRRFLKI</sequence>
<dbReference type="InterPro" id="IPR003838">
    <property type="entry name" value="ABC3_permease_C"/>
</dbReference>
<feature type="transmembrane region" description="Helical" evidence="11">
    <location>
        <begin position="278"/>
        <end position="301"/>
    </location>
</feature>
<evidence type="ECO:0000256" key="7">
    <source>
        <dbReference type="ARBA" id="ARBA00022989"/>
    </source>
</evidence>
<comment type="similarity">
    <text evidence="2 10">Belongs to the ABC-4 integral membrane protein family. FtsX subfamily.</text>
</comment>
<keyword evidence="8 10" id="KW-0472">Membrane</keyword>
<keyword evidence="4 10" id="KW-1003">Cell membrane</keyword>
<evidence type="ECO:0000256" key="10">
    <source>
        <dbReference type="PIRNR" id="PIRNR003097"/>
    </source>
</evidence>
<evidence type="ECO:0000313" key="15">
    <source>
        <dbReference type="Proteomes" id="UP000809081"/>
    </source>
</evidence>
<dbReference type="InterPro" id="IPR040690">
    <property type="entry name" value="FtsX_ECD"/>
</dbReference>
<dbReference type="PANTHER" id="PTHR47755:SF1">
    <property type="entry name" value="CELL DIVISION PROTEIN FTSX"/>
    <property type="match status" value="1"/>
</dbReference>
<comment type="function">
    <text evidence="10">Part of the ABC transporter FtsEX involved in asymmetric cellular division facilitating the initiation of sporulation.</text>
</comment>
<protein>
    <recommendedName>
        <fullName evidence="3 10">Cell division protein FtsX</fullName>
    </recommendedName>
</protein>
<keyword evidence="7 11" id="KW-1133">Transmembrane helix</keyword>
<dbReference type="InterPro" id="IPR058204">
    <property type="entry name" value="FtsX_firmicutes-type"/>
</dbReference>
<evidence type="ECO:0000256" key="3">
    <source>
        <dbReference type="ARBA" id="ARBA00021907"/>
    </source>
</evidence>
<gene>
    <name evidence="14" type="ORF">JOC31_001691</name>
</gene>
<feature type="transmembrane region" description="Helical" evidence="11">
    <location>
        <begin position="183"/>
        <end position="204"/>
    </location>
</feature>
<dbReference type="InterPro" id="IPR004513">
    <property type="entry name" value="FtsX"/>
</dbReference>
<evidence type="ECO:0000256" key="5">
    <source>
        <dbReference type="ARBA" id="ARBA00022618"/>
    </source>
</evidence>
<evidence type="ECO:0000256" key="9">
    <source>
        <dbReference type="ARBA" id="ARBA00023306"/>
    </source>
</evidence>
<evidence type="ECO:0000256" key="8">
    <source>
        <dbReference type="ARBA" id="ARBA00023136"/>
    </source>
</evidence>
<comment type="caution">
    <text evidence="14">The sequence shown here is derived from an EMBL/GenBank/DDBJ whole genome shotgun (WGS) entry which is preliminary data.</text>
</comment>
<reference evidence="14 15" key="1">
    <citation type="submission" date="2021-01" db="EMBL/GenBank/DDBJ databases">
        <title>Genomic Encyclopedia of Type Strains, Phase IV (KMG-IV): sequencing the most valuable type-strain genomes for metagenomic binning, comparative biology and taxonomic classification.</title>
        <authorList>
            <person name="Goeker M."/>
        </authorList>
    </citation>
    <scope>NUCLEOTIDE SEQUENCE [LARGE SCALE GENOMIC DNA]</scope>
    <source>
        <strain evidence="14 15">DSM 27513</strain>
    </source>
</reference>
<comment type="subcellular location">
    <subcellularLocation>
        <location evidence="1">Cell membrane</location>
        <topology evidence="1">Multi-pass membrane protein</topology>
    </subcellularLocation>
</comment>
<evidence type="ECO:0000259" key="13">
    <source>
        <dbReference type="Pfam" id="PF18075"/>
    </source>
</evidence>
<dbReference type="EMBL" id="JAFBEI010000040">
    <property type="protein sequence ID" value="MBM7636864.1"/>
    <property type="molecule type" value="Genomic_DNA"/>
</dbReference>
<keyword evidence="9 10" id="KW-0131">Cell cycle</keyword>
<dbReference type="Proteomes" id="UP000809081">
    <property type="component" value="Unassembled WGS sequence"/>
</dbReference>
<feature type="transmembrane region" description="Helical" evidence="11">
    <location>
        <begin position="232"/>
        <end position="258"/>
    </location>
</feature>
<feature type="domain" description="FtsX extracellular" evidence="13">
    <location>
        <begin position="58"/>
        <end position="164"/>
    </location>
</feature>
<evidence type="ECO:0000256" key="1">
    <source>
        <dbReference type="ARBA" id="ARBA00004651"/>
    </source>
</evidence>
<dbReference type="PANTHER" id="PTHR47755">
    <property type="entry name" value="CELL DIVISION PROTEIN FTSX"/>
    <property type="match status" value="1"/>
</dbReference>
<keyword evidence="5 10" id="KW-0132">Cell division</keyword>
<feature type="domain" description="ABC3 transporter permease C-terminal" evidence="12">
    <location>
        <begin position="187"/>
        <end position="309"/>
    </location>
</feature>
<dbReference type="PIRSF" id="PIRSF003097">
    <property type="entry name" value="FtsX"/>
    <property type="match status" value="1"/>
</dbReference>
<name>A0ABS2PN54_9STRE</name>
<dbReference type="Pfam" id="PF02687">
    <property type="entry name" value="FtsX"/>
    <property type="match status" value="1"/>
</dbReference>
<evidence type="ECO:0000256" key="11">
    <source>
        <dbReference type="SAM" id="Phobius"/>
    </source>
</evidence>
<keyword evidence="6 11" id="KW-0812">Transmembrane</keyword>
<proteinExistence type="inferred from homology"/>
<dbReference type="Pfam" id="PF18075">
    <property type="entry name" value="FtsX_ECD"/>
    <property type="match status" value="1"/>
</dbReference>
<dbReference type="NCBIfam" id="NF038347">
    <property type="entry name" value="FtsX_Gpos"/>
    <property type="match status" value="1"/>
</dbReference>
<dbReference type="GO" id="GO:0051301">
    <property type="term" value="P:cell division"/>
    <property type="evidence" value="ECO:0007669"/>
    <property type="project" value="UniProtKB-KW"/>
</dbReference>
<evidence type="ECO:0000256" key="4">
    <source>
        <dbReference type="ARBA" id="ARBA00022475"/>
    </source>
</evidence>
<keyword evidence="15" id="KW-1185">Reference proteome</keyword>
<dbReference type="Gene3D" id="3.30.70.3040">
    <property type="match status" value="1"/>
</dbReference>
<evidence type="ECO:0000256" key="6">
    <source>
        <dbReference type="ARBA" id="ARBA00022692"/>
    </source>
</evidence>
<dbReference type="RefSeq" id="WP_205017729.1">
    <property type="nucleotide sequence ID" value="NZ_JAFBEI010000040.1"/>
</dbReference>
<evidence type="ECO:0000313" key="14">
    <source>
        <dbReference type="EMBL" id="MBM7636864.1"/>
    </source>
</evidence>
<evidence type="ECO:0000259" key="12">
    <source>
        <dbReference type="Pfam" id="PF02687"/>
    </source>
</evidence>
<feature type="transmembrane region" description="Helical" evidence="11">
    <location>
        <begin position="21"/>
        <end position="45"/>
    </location>
</feature>